<dbReference type="SUPFAM" id="SSF89550">
    <property type="entry name" value="PHP domain-like"/>
    <property type="match status" value="1"/>
</dbReference>
<dbReference type="EMBL" id="CP022684">
    <property type="protein sequence ID" value="AUM11584.1"/>
    <property type="molecule type" value="Genomic_DNA"/>
</dbReference>
<dbReference type="Proteomes" id="UP000235116">
    <property type="component" value="Chromosome"/>
</dbReference>
<dbReference type="GO" id="GO:0004534">
    <property type="term" value="F:5'-3' RNA exonuclease activity"/>
    <property type="evidence" value="ECO:0007669"/>
    <property type="project" value="TreeGrafter"/>
</dbReference>
<dbReference type="InterPro" id="IPR052018">
    <property type="entry name" value="PHP_domain"/>
</dbReference>
<proteinExistence type="predicted"/>
<dbReference type="CDD" id="cd07438">
    <property type="entry name" value="PHP_HisPPase_AMP"/>
    <property type="match status" value="1"/>
</dbReference>
<gene>
    <name evidence="2" type="ORF">Kalk_03755</name>
</gene>
<dbReference type="OrthoDB" id="9804333at2"/>
<dbReference type="InterPro" id="IPR004013">
    <property type="entry name" value="PHP_dom"/>
</dbReference>
<name>A0A2K9LLB4_9GAMM</name>
<sequence length="283" mass="31049">MQNQPSIIDLHLHTTASDGELAPAELVARAAQAGIQVLAVTDHDSTEGLCQARSACDELGLTLIDGVEISSRWNSMDIHVVGLGIKPQDQRFQGHLQSQMARREARARTIAARLDKLGYPGLYEKAAAIAPQNTPARPHFAQVLVEQGICTDRKQAFQRYLAQAKPAYVKTDWPTVPEAVRWIREAGGVAVLAHPGRYKLTRTKLNHLVKDFAESGGQALEVSVATHSPDVVQQLADLTLKFELYASQGSDYHGPSMRWVRLGSMPPLPSRCRPVSLLLEPRS</sequence>
<dbReference type="SMART" id="SM00481">
    <property type="entry name" value="POLIIIAc"/>
    <property type="match status" value="1"/>
</dbReference>
<feature type="domain" description="Polymerase/histidinol phosphatase N-terminal" evidence="1">
    <location>
        <begin position="8"/>
        <end position="73"/>
    </location>
</feature>
<evidence type="ECO:0000259" key="1">
    <source>
        <dbReference type="SMART" id="SM00481"/>
    </source>
</evidence>
<protein>
    <recommendedName>
        <fullName evidence="1">Polymerase/histidinol phosphatase N-terminal domain-containing protein</fullName>
    </recommendedName>
</protein>
<evidence type="ECO:0000313" key="2">
    <source>
        <dbReference type="EMBL" id="AUM11584.1"/>
    </source>
</evidence>
<organism evidence="2 3">
    <name type="scientific">Ketobacter alkanivorans</name>
    <dbReference type="NCBI Taxonomy" id="1917421"/>
    <lineage>
        <taxon>Bacteria</taxon>
        <taxon>Pseudomonadati</taxon>
        <taxon>Pseudomonadota</taxon>
        <taxon>Gammaproteobacteria</taxon>
        <taxon>Pseudomonadales</taxon>
        <taxon>Ketobacteraceae</taxon>
        <taxon>Ketobacter</taxon>
    </lineage>
</organism>
<dbReference type="InterPro" id="IPR003141">
    <property type="entry name" value="Pol/His_phosphatase_N"/>
</dbReference>
<keyword evidence="3" id="KW-1185">Reference proteome</keyword>
<dbReference type="PANTHER" id="PTHR42924:SF3">
    <property type="entry name" value="POLYMERASE_HISTIDINOL PHOSPHATASE N-TERMINAL DOMAIN-CONTAINING PROTEIN"/>
    <property type="match status" value="1"/>
</dbReference>
<dbReference type="GO" id="GO:0035312">
    <property type="term" value="F:5'-3' DNA exonuclease activity"/>
    <property type="evidence" value="ECO:0007669"/>
    <property type="project" value="TreeGrafter"/>
</dbReference>
<dbReference type="InterPro" id="IPR016195">
    <property type="entry name" value="Pol/histidinol_Pase-like"/>
</dbReference>
<dbReference type="PANTHER" id="PTHR42924">
    <property type="entry name" value="EXONUCLEASE"/>
    <property type="match status" value="1"/>
</dbReference>
<dbReference type="Pfam" id="PF02811">
    <property type="entry name" value="PHP"/>
    <property type="match status" value="1"/>
</dbReference>
<dbReference type="KEGG" id="kak:Kalk_03755"/>
<dbReference type="RefSeq" id="WP_101892924.1">
    <property type="nucleotide sequence ID" value="NZ_CP022684.1"/>
</dbReference>
<dbReference type="Gene3D" id="1.10.150.650">
    <property type="match status" value="1"/>
</dbReference>
<dbReference type="Gene3D" id="3.20.20.140">
    <property type="entry name" value="Metal-dependent hydrolases"/>
    <property type="match status" value="1"/>
</dbReference>
<dbReference type="AlphaFoldDB" id="A0A2K9LLB4"/>
<evidence type="ECO:0000313" key="3">
    <source>
        <dbReference type="Proteomes" id="UP000235116"/>
    </source>
</evidence>
<reference evidence="3" key="1">
    <citation type="submission" date="2017-08" db="EMBL/GenBank/DDBJ databases">
        <title>Direct submision.</title>
        <authorList>
            <person name="Kim S.-J."/>
            <person name="Rhee S.-K."/>
        </authorList>
    </citation>
    <scope>NUCLEOTIDE SEQUENCE [LARGE SCALE GENOMIC DNA]</scope>
    <source>
        <strain evidence="3">GI5</strain>
    </source>
</reference>
<accession>A0A2K9LLB4</accession>